<accession>A0A4Q9V0S6</accession>
<keyword evidence="7" id="KW-1185">Reference proteome</keyword>
<feature type="transmembrane region" description="Helical" evidence="5">
    <location>
        <begin position="186"/>
        <end position="211"/>
    </location>
</feature>
<dbReference type="Pfam" id="PF01226">
    <property type="entry name" value="Form_Nir_trans"/>
    <property type="match status" value="1"/>
</dbReference>
<dbReference type="PANTHER" id="PTHR30520:SF8">
    <property type="entry name" value="NITRITE TRANSPORTER NIRC"/>
    <property type="match status" value="1"/>
</dbReference>
<keyword evidence="4 5" id="KW-0472">Membrane</keyword>
<dbReference type="InterPro" id="IPR000292">
    <property type="entry name" value="For/NO2_transpt"/>
</dbReference>
<evidence type="ECO:0000313" key="7">
    <source>
        <dbReference type="Proteomes" id="UP000293036"/>
    </source>
</evidence>
<feature type="transmembrane region" description="Helical" evidence="5">
    <location>
        <begin position="154"/>
        <end position="174"/>
    </location>
</feature>
<evidence type="ECO:0000256" key="2">
    <source>
        <dbReference type="ARBA" id="ARBA00022692"/>
    </source>
</evidence>
<comment type="caution">
    <text evidence="6">The sequence shown here is derived from an EMBL/GenBank/DDBJ whole genome shotgun (WGS) entry which is preliminary data.</text>
</comment>
<dbReference type="AlphaFoldDB" id="A0A4Q9V0S6"/>
<organism evidence="6 7">
    <name type="scientific">Arcanobacterium bovis</name>
    <dbReference type="NCBI Taxonomy" id="2529275"/>
    <lineage>
        <taxon>Bacteria</taxon>
        <taxon>Bacillati</taxon>
        <taxon>Actinomycetota</taxon>
        <taxon>Actinomycetes</taxon>
        <taxon>Actinomycetales</taxon>
        <taxon>Actinomycetaceae</taxon>
        <taxon>Arcanobacterium</taxon>
    </lineage>
</organism>
<dbReference type="OrthoDB" id="9786493at2"/>
<evidence type="ECO:0000313" key="6">
    <source>
        <dbReference type="EMBL" id="TBW22196.1"/>
    </source>
</evidence>
<feature type="transmembrane region" description="Helical" evidence="5">
    <location>
        <begin position="60"/>
        <end position="84"/>
    </location>
</feature>
<evidence type="ECO:0000256" key="3">
    <source>
        <dbReference type="ARBA" id="ARBA00022989"/>
    </source>
</evidence>
<dbReference type="GO" id="GO:0015499">
    <property type="term" value="F:formate transmembrane transporter activity"/>
    <property type="evidence" value="ECO:0007669"/>
    <property type="project" value="TreeGrafter"/>
</dbReference>
<dbReference type="EMBL" id="SJDT01000003">
    <property type="protein sequence ID" value="TBW22196.1"/>
    <property type="molecule type" value="Genomic_DNA"/>
</dbReference>
<evidence type="ECO:0000256" key="1">
    <source>
        <dbReference type="ARBA" id="ARBA00004141"/>
    </source>
</evidence>
<feature type="transmembrane region" description="Helical" evidence="5">
    <location>
        <begin position="105"/>
        <end position="134"/>
    </location>
</feature>
<dbReference type="PANTHER" id="PTHR30520">
    <property type="entry name" value="FORMATE TRANSPORTER-RELATED"/>
    <property type="match status" value="1"/>
</dbReference>
<reference evidence="6 7" key="1">
    <citation type="submission" date="2019-02" db="EMBL/GenBank/DDBJ databases">
        <title>Arcanobacterium bovis sp. nov., isolated from the milk of a cow with mastitis.</title>
        <authorList>
            <person name="Sammra O."/>
            <person name="Foster G."/>
            <person name="Hassan A."/>
            <person name="Alssahen M."/>
            <person name="Laemmler C."/>
            <person name="Borowiak M."/>
            <person name="Malorny B."/>
            <person name="Abdulmawjood A."/>
        </authorList>
    </citation>
    <scope>NUCLEOTIDE SEQUENCE [LARGE SCALE GENOMIC DNA]</scope>
    <source>
        <strain evidence="6 7">C605018/01/1</strain>
    </source>
</reference>
<feature type="transmembrane region" description="Helical" evidence="5">
    <location>
        <begin position="26"/>
        <end position="48"/>
    </location>
</feature>
<protein>
    <submittedName>
        <fullName evidence="6">Formate/nitrite transporter family protein</fullName>
    </submittedName>
</protein>
<evidence type="ECO:0000256" key="4">
    <source>
        <dbReference type="ARBA" id="ARBA00023136"/>
    </source>
</evidence>
<keyword evidence="2 5" id="KW-0812">Transmembrane</keyword>
<evidence type="ECO:0000256" key="5">
    <source>
        <dbReference type="SAM" id="Phobius"/>
    </source>
</evidence>
<name>A0A4Q9V0S6_9ACTO</name>
<dbReference type="InterPro" id="IPR023271">
    <property type="entry name" value="Aquaporin-like"/>
</dbReference>
<sequence>MISLNNTLAIQMKSGHHKAHEVHKPLTFVISTMLAGALIGVADVAMFATAGPFYATHQPAAMLIAGLAFGVGLILVVTSGSNLATSAMMALPQAATGKLITWRKAALVLLLIFLGNLLGAIALSAIMTGTHVFHGDTPAQAMLEMLIVAKSGKSSLALFTRGIMCNVLVCFAIWSQSRTKNDAAKMIVIFLCVAAFISSGFEHVVANMTTFSLGLMHGMPAATFAEAARNFLFVGLGNLVGGGLLVGGSMLALSGSIREAAQKAPHISDDGVVTVPSEVQ</sequence>
<comment type="subcellular location">
    <subcellularLocation>
        <location evidence="1">Membrane</location>
        <topology evidence="1">Multi-pass membrane protein</topology>
    </subcellularLocation>
</comment>
<keyword evidence="3 5" id="KW-1133">Transmembrane helix</keyword>
<dbReference type="Gene3D" id="1.20.1080.10">
    <property type="entry name" value="Glycerol uptake facilitator protein"/>
    <property type="match status" value="1"/>
</dbReference>
<gene>
    <name evidence="6" type="ORF">EZJ44_05080</name>
</gene>
<feature type="transmembrane region" description="Helical" evidence="5">
    <location>
        <begin position="231"/>
        <end position="253"/>
    </location>
</feature>
<dbReference type="GO" id="GO:0005886">
    <property type="term" value="C:plasma membrane"/>
    <property type="evidence" value="ECO:0007669"/>
    <property type="project" value="TreeGrafter"/>
</dbReference>
<proteinExistence type="predicted"/>
<dbReference type="Proteomes" id="UP000293036">
    <property type="component" value="Unassembled WGS sequence"/>
</dbReference>